<evidence type="ECO:0000313" key="3">
    <source>
        <dbReference type="EMBL" id="GHO87611.1"/>
    </source>
</evidence>
<name>A0ABQ3VQK8_9CHLR</name>
<keyword evidence="4" id="KW-1185">Reference proteome</keyword>
<dbReference type="InterPro" id="IPR001584">
    <property type="entry name" value="Integrase_cat-core"/>
</dbReference>
<evidence type="ECO:0000256" key="1">
    <source>
        <dbReference type="SAM" id="Coils"/>
    </source>
</evidence>
<dbReference type="SUPFAM" id="SSF53098">
    <property type="entry name" value="Ribonuclease H-like"/>
    <property type="match status" value="1"/>
</dbReference>
<dbReference type="Pfam" id="PF13683">
    <property type="entry name" value="rve_3"/>
    <property type="match status" value="1"/>
</dbReference>
<evidence type="ECO:0000259" key="2">
    <source>
        <dbReference type="PROSITE" id="PS50994"/>
    </source>
</evidence>
<organism evidence="3 4">
    <name type="scientific">Dictyobacter formicarum</name>
    <dbReference type="NCBI Taxonomy" id="2778368"/>
    <lineage>
        <taxon>Bacteria</taxon>
        <taxon>Bacillati</taxon>
        <taxon>Chloroflexota</taxon>
        <taxon>Ktedonobacteria</taxon>
        <taxon>Ktedonobacterales</taxon>
        <taxon>Dictyobacteraceae</taxon>
        <taxon>Dictyobacter</taxon>
    </lineage>
</organism>
<comment type="caution">
    <text evidence="3">The sequence shown here is derived from an EMBL/GenBank/DDBJ whole genome shotgun (WGS) entry which is preliminary data.</text>
</comment>
<dbReference type="Proteomes" id="UP000635565">
    <property type="component" value="Unassembled WGS sequence"/>
</dbReference>
<dbReference type="InterPro" id="IPR012337">
    <property type="entry name" value="RNaseH-like_sf"/>
</dbReference>
<proteinExistence type="predicted"/>
<keyword evidence="1" id="KW-0175">Coiled coil</keyword>
<reference evidence="3 4" key="1">
    <citation type="journal article" date="2021" name="Int. J. Syst. Evol. Microbiol.">
        <title>Reticulibacter mediterranei gen. nov., sp. nov., within the new family Reticulibacteraceae fam. nov., and Ktedonospora formicarum gen. nov., sp. nov., Ktedonobacter robiniae sp. nov., Dictyobacter formicarum sp. nov. and Dictyobacter arantiisoli sp. nov., belonging to the class Ktedonobacteria.</title>
        <authorList>
            <person name="Yabe S."/>
            <person name="Zheng Y."/>
            <person name="Wang C.M."/>
            <person name="Sakai Y."/>
            <person name="Abe K."/>
            <person name="Yokota A."/>
            <person name="Donadio S."/>
            <person name="Cavaletti L."/>
            <person name="Monciardini P."/>
        </authorList>
    </citation>
    <scope>NUCLEOTIDE SEQUENCE [LARGE SCALE GENOMIC DNA]</scope>
    <source>
        <strain evidence="3 4">SOSP1-9</strain>
    </source>
</reference>
<dbReference type="EMBL" id="BNJJ01000018">
    <property type="protein sequence ID" value="GHO87611.1"/>
    <property type="molecule type" value="Genomic_DNA"/>
</dbReference>
<sequence>MSESWVKNWRRRLRPYLNAPFEEVYVILQGCSCARKTPSPSLSPDEILQIVTLREQLAEQLHRVAGPRTIRTYLRRQVHAGEATYTPPASSTIYRYLCLFRYIVPRQQPHHEPLEPVEPLRQWQIDFKDVGSADIEPEGKQQHRLEIFNVVDQGSSYWLHAEVRHDFTAETVIEALVHAMQRWGVPQQITLDRDPRFVGSPQGSDFCSALLRFGSCLNIDMHVCDPQHPEQNAYVERFHRTLKQECLQVERPSTAGQTQQALTTFETFYNHERPHQGRALLDRPPAERLRETSSLPALPTAVDPLAWLHHEPQQVFRRRVDAAGRIKLDLKRYYVGKAWRGQLITVHLNAAEATLVLWGEGQILKVLPVPAWSKGALPFAEYVQQIQEQARAEHRLRSLQERRQRVRALSSS</sequence>
<dbReference type="PANTHER" id="PTHR35004:SF7">
    <property type="entry name" value="INTEGRASE PROTEIN"/>
    <property type="match status" value="1"/>
</dbReference>
<feature type="domain" description="Integrase catalytic" evidence="2">
    <location>
        <begin position="115"/>
        <end position="293"/>
    </location>
</feature>
<accession>A0ABQ3VQK8</accession>
<dbReference type="RefSeq" id="WP_201365155.1">
    <property type="nucleotide sequence ID" value="NZ_BNJJ01000018.1"/>
</dbReference>
<dbReference type="InterPro" id="IPR036397">
    <property type="entry name" value="RNaseH_sf"/>
</dbReference>
<dbReference type="Gene3D" id="3.30.420.10">
    <property type="entry name" value="Ribonuclease H-like superfamily/Ribonuclease H"/>
    <property type="match status" value="1"/>
</dbReference>
<dbReference type="PANTHER" id="PTHR35004">
    <property type="entry name" value="TRANSPOSASE RV3428C-RELATED"/>
    <property type="match status" value="1"/>
</dbReference>
<evidence type="ECO:0000313" key="4">
    <source>
        <dbReference type="Proteomes" id="UP000635565"/>
    </source>
</evidence>
<protein>
    <recommendedName>
        <fullName evidence="2">Integrase catalytic domain-containing protein</fullName>
    </recommendedName>
</protein>
<dbReference type="PROSITE" id="PS50994">
    <property type="entry name" value="INTEGRASE"/>
    <property type="match status" value="1"/>
</dbReference>
<feature type="coiled-coil region" evidence="1">
    <location>
        <begin position="382"/>
        <end position="409"/>
    </location>
</feature>
<gene>
    <name evidence="3" type="primary">yagA</name>
    <name evidence="3" type="ORF">KSZ_56170</name>
</gene>